<organism evidence="7 8">
    <name type="scientific">Pontivivens marinum</name>
    <dbReference type="NCBI Taxonomy" id="1690039"/>
    <lineage>
        <taxon>Bacteria</taxon>
        <taxon>Pseudomonadati</taxon>
        <taxon>Pseudomonadota</taxon>
        <taxon>Alphaproteobacteria</taxon>
        <taxon>Rhodobacterales</taxon>
        <taxon>Paracoccaceae</taxon>
        <taxon>Pontivivens</taxon>
    </lineage>
</organism>
<dbReference type="Pfam" id="PF06537">
    <property type="entry name" value="DHOR"/>
    <property type="match status" value="1"/>
</dbReference>
<dbReference type="SUPFAM" id="SSF46626">
    <property type="entry name" value="Cytochrome c"/>
    <property type="match status" value="1"/>
</dbReference>
<feature type="domain" description="Cytochrome c" evidence="6">
    <location>
        <begin position="377"/>
        <end position="509"/>
    </location>
</feature>
<accession>A0A2C9CUB6</accession>
<dbReference type="GO" id="GO:0009055">
    <property type="term" value="F:electron transfer activity"/>
    <property type="evidence" value="ECO:0007669"/>
    <property type="project" value="InterPro"/>
</dbReference>
<sequence length="509" mass="54321">MRSFVTALALIALPAAADTPLDMPHLDIIPRTAAERERIAAVIAEANDTATGDTVHRFERMSAGATTSEAAANGDAFSHPSANLSFEERGDFFIGNGLFRRLWATAPASTIASDGLGPLYNARSCQRCHLKDGRGHPPENTDDLTTSMLVKIGVVGLDADPALLDAIEDYVGASAHPVYGGQLQDRSIAGVPPEYKLGITYEPFEVTLNGEEPAILRRPTYEVGSPAYGPLGDNWAISPRIAPQMIGLGLLEAIAVEDILALTDPDDADGDGVSGRAQVVWSDEFDRALLGRFGLKAGDPTLREQAADAFSNDIGISSPILPNDHGDCTAEQAECLAAPGGGSPEQDGTEVAQNALDLVTFYSANLAVPVRRDEGDAAVLRGRAVFHEAGCAACHNPTFVTHRLQDGGPQSFQLIWPYTDMLLHDMGPDLADGLPEGRASGQEWRTPPLWGVGLTQTVSGHTYFLHDGRARSLTEAILWHGGEAETARTNVQEMTPDTRADLIRFLESL</sequence>
<evidence type="ECO:0000313" key="8">
    <source>
        <dbReference type="Proteomes" id="UP000220034"/>
    </source>
</evidence>
<dbReference type="GO" id="GO:0020037">
    <property type="term" value="F:heme binding"/>
    <property type="evidence" value="ECO:0007669"/>
    <property type="project" value="InterPro"/>
</dbReference>
<dbReference type="AlphaFoldDB" id="A0A2C9CUB6"/>
<dbReference type="InterPro" id="IPR009056">
    <property type="entry name" value="Cyt_c-like_dom"/>
</dbReference>
<dbReference type="PANTHER" id="PTHR30600:SF4">
    <property type="entry name" value="CYTOCHROME C DOMAIN-CONTAINING PROTEIN"/>
    <property type="match status" value="1"/>
</dbReference>
<reference evidence="8" key="1">
    <citation type="submission" date="2017-09" db="EMBL/GenBank/DDBJ databases">
        <authorList>
            <person name="Varghese N."/>
            <person name="Submissions S."/>
        </authorList>
    </citation>
    <scope>NUCLEOTIDE SEQUENCE [LARGE SCALE GENOMIC DNA]</scope>
    <source>
        <strain evidence="8">C7</strain>
    </source>
</reference>
<dbReference type="EMBL" id="OCTN01000005">
    <property type="protein sequence ID" value="SOH94828.1"/>
    <property type="molecule type" value="Genomic_DNA"/>
</dbReference>
<evidence type="ECO:0000256" key="4">
    <source>
        <dbReference type="PROSITE-ProRule" id="PRU00433"/>
    </source>
</evidence>
<feature type="signal peptide" evidence="5">
    <location>
        <begin position="1"/>
        <end position="17"/>
    </location>
</feature>
<dbReference type="Gene3D" id="1.10.760.10">
    <property type="entry name" value="Cytochrome c-like domain"/>
    <property type="match status" value="1"/>
</dbReference>
<gene>
    <name evidence="7" type="ORF">SAMN06273572_105254</name>
</gene>
<evidence type="ECO:0000256" key="2">
    <source>
        <dbReference type="ARBA" id="ARBA00022723"/>
    </source>
</evidence>
<dbReference type="PIRSF" id="PIRSF028099">
    <property type="entry name" value="DUF1111"/>
    <property type="match status" value="1"/>
</dbReference>
<proteinExistence type="predicted"/>
<dbReference type="PROSITE" id="PS51007">
    <property type="entry name" value="CYTC"/>
    <property type="match status" value="1"/>
</dbReference>
<dbReference type="InterPro" id="IPR010538">
    <property type="entry name" value="DHOR"/>
</dbReference>
<protein>
    <submittedName>
        <fullName evidence="7">CxxC motif-containing protein, DUF1111 family</fullName>
    </submittedName>
</protein>
<keyword evidence="5" id="KW-0732">Signal</keyword>
<evidence type="ECO:0000313" key="7">
    <source>
        <dbReference type="EMBL" id="SOH94828.1"/>
    </source>
</evidence>
<evidence type="ECO:0000259" key="6">
    <source>
        <dbReference type="PROSITE" id="PS51007"/>
    </source>
</evidence>
<name>A0A2C9CUB6_9RHOB</name>
<dbReference type="RefSeq" id="WP_180955994.1">
    <property type="nucleotide sequence ID" value="NZ_OCTN01000005.1"/>
</dbReference>
<evidence type="ECO:0000256" key="1">
    <source>
        <dbReference type="ARBA" id="ARBA00022617"/>
    </source>
</evidence>
<keyword evidence="8" id="KW-1185">Reference proteome</keyword>
<dbReference type="InterPro" id="IPR051395">
    <property type="entry name" value="Cytochrome_c_Peroxidase/MauG"/>
</dbReference>
<dbReference type="Proteomes" id="UP000220034">
    <property type="component" value="Unassembled WGS sequence"/>
</dbReference>
<dbReference type="GO" id="GO:0046872">
    <property type="term" value="F:metal ion binding"/>
    <property type="evidence" value="ECO:0007669"/>
    <property type="project" value="UniProtKB-KW"/>
</dbReference>
<dbReference type="InterPro" id="IPR036909">
    <property type="entry name" value="Cyt_c-like_dom_sf"/>
</dbReference>
<evidence type="ECO:0000256" key="3">
    <source>
        <dbReference type="ARBA" id="ARBA00023004"/>
    </source>
</evidence>
<keyword evidence="3 4" id="KW-0408">Iron</keyword>
<keyword evidence="2 4" id="KW-0479">Metal-binding</keyword>
<feature type="chain" id="PRO_5012383734" evidence="5">
    <location>
        <begin position="18"/>
        <end position="509"/>
    </location>
</feature>
<dbReference type="GO" id="GO:0004130">
    <property type="term" value="F:cytochrome-c peroxidase activity"/>
    <property type="evidence" value="ECO:0007669"/>
    <property type="project" value="TreeGrafter"/>
</dbReference>
<evidence type="ECO:0000256" key="5">
    <source>
        <dbReference type="SAM" id="SignalP"/>
    </source>
</evidence>
<dbReference type="PANTHER" id="PTHR30600">
    <property type="entry name" value="CYTOCHROME C PEROXIDASE-RELATED"/>
    <property type="match status" value="1"/>
</dbReference>
<keyword evidence="1 4" id="KW-0349">Heme</keyword>